<dbReference type="GeneTree" id="ENSGT00390000001053"/>
<dbReference type="CDD" id="cd23298">
    <property type="entry name" value="beta-trefoil_IL18"/>
    <property type="match status" value="1"/>
</dbReference>
<proteinExistence type="inferred from homology"/>
<comment type="similarity">
    <text evidence="2">Belongs to the IL-1 family.</text>
</comment>
<evidence type="ECO:0000256" key="2">
    <source>
        <dbReference type="ARBA" id="ARBA00010448"/>
    </source>
</evidence>
<dbReference type="GO" id="GO:0005125">
    <property type="term" value="F:cytokine activity"/>
    <property type="evidence" value="ECO:0007669"/>
    <property type="project" value="InterPro"/>
</dbReference>
<keyword evidence="5" id="KW-1185">Reference proteome</keyword>
<dbReference type="InterPro" id="IPR008996">
    <property type="entry name" value="IL1/FGF"/>
</dbReference>
<dbReference type="SUPFAM" id="SSF50353">
    <property type="entry name" value="Cytokine"/>
    <property type="match status" value="1"/>
</dbReference>
<dbReference type="InterPro" id="IPR000975">
    <property type="entry name" value="IL-1_fam"/>
</dbReference>
<dbReference type="AlphaFoldDB" id="A0A8D0E6W4"/>
<dbReference type="Gene3D" id="2.80.10.50">
    <property type="match status" value="1"/>
</dbReference>
<reference evidence="4" key="2">
    <citation type="submission" date="2025-09" db="UniProtKB">
        <authorList>
            <consortium name="Ensembl"/>
        </authorList>
    </citation>
    <scope>IDENTIFICATION</scope>
</reference>
<dbReference type="GO" id="GO:0005615">
    <property type="term" value="C:extracellular space"/>
    <property type="evidence" value="ECO:0007669"/>
    <property type="project" value="InterPro"/>
</dbReference>
<dbReference type="OMA" id="RQFYKFE"/>
<dbReference type="Ensembl" id="ENSSMRT00000032259.1">
    <property type="protein sequence ID" value="ENSSMRP00000027629.1"/>
    <property type="gene ID" value="ENSSMRG00000021306.1"/>
</dbReference>
<keyword evidence="3" id="KW-0964">Secreted</keyword>
<protein>
    <submittedName>
        <fullName evidence="4">Interleukin 18</fullName>
    </submittedName>
</protein>
<sequence>MSADLIHMHPVHFEDDGTLIFEVQVLESDSWRKHKTVKTQIFRNANNQVLVVKPEDKADGVAIFATKTDQEIEEESGIIFNIHIFEDSKPRKFPVAFSTKWNNKTYIMCIEEVGNQMKVTFRERDIPTYISEDVSSMIFFKIPFSEGDRQFYMFESTIKENYFLAFEKDENNITHLIIKRKEDEIDQFTRLSYSAPPNTLRNQ</sequence>
<evidence type="ECO:0000256" key="3">
    <source>
        <dbReference type="ARBA" id="ARBA00022525"/>
    </source>
</evidence>
<comment type="subcellular location">
    <subcellularLocation>
        <location evidence="1">Secreted</location>
    </subcellularLocation>
</comment>
<dbReference type="GO" id="GO:0006954">
    <property type="term" value="P:inflammatory response"/>
    <property type="evidence" value="ECO:0007669"/>
    <property type="project" value="InterPro"/>
</dbReference>
<evidence type="ECO:0000256" key="1">
    <source>
        <dbReference type="ARBA" id="ARBA00004613"/>
    </source>
</evidence>
<organism evidence="4 5">
    <name type="scientific">Salvator merianae</name>
    <name type="common">Argentine black and white tegu</name>
    <name type="synonym">Tupinambis merianae</name>
    <dbReference type="NCBI Taxonomy" id="96440"/>
    <lineage>
        <taxon>Eukaryota</taxon>
        <taxon>Metazoa</taxon>
        <taxon>Chordata</taxon>
        <taxon>Craniata</taxon>
        <taxon>Vertebrata</taxon>
        <taxon>Euteleostomi</taxon>
        <taxon>Lepidosauria</taxon>
        <taxon>Squamata</taxon>
        <taxon>Bifurcata</taxon>
        <taxon>Unidentata</taxon>
        <taxon>Episquamata</taxon>
        <taxon>Laterata</taxon>
        <taxon>Teiioidea</taxon>
        <taxon>Teiidae</taxon>
        <taxon>Salvator</taxon>
    </lineage>
</organism>
<evidence type="ECO:0000313" key="4">
    <source>
        <dbReference type="Ensembl" id="ENSSMRP00000027629.1"/>
    </source>
</evidence>
<accession>A0A8D0E6W4</accession>
<name>A0A8D0E6W4_SALMN</name>
<dbReference type="GO" id="GO:0006955">
    <property type="term" value="P:immune response"/>
    <property type="evidence" value="ECO:0007669"/>
    <property type="project" value="InterPro"/>
</dbReference>
<dbReference type="Pfam" id="PF00340">
    <property type="entry name" value="IL1"/>
    <property type="match status" value="1"/>
</dbReference>
<evidence type="ECO:0000313" key="5">
    <source>
        <dbReference type="Proteomes" id="UP000694421"/>
    </source>
</evidence>
<dbReference type="Proteomes" id="UP000694421">
    <property type="component" value="Unplaced"/>
</dbReference>
<reference evidence="4" key="1">
    <citation type="submission" date="2025-08" db="UniProtKB">
        <authorList>
            <consortium name="Ensembl"/>
        </authorList>
    </citation>
    <scope>IDENTIFICATION</scope>
</reference>